<evidence type="ECO:0000259" key="2">
    <source>
        <dbReference type="Pfam" id="PF12727"/>
    </source>
</evidence>
<proteinExistence type="predicted"/>
<gene>
    <name evidence="3" type="ORF">RGQ30_09170</name>
</gene>
<dbReference type="InterPro" id="IPR036388">
    <property type="entry name" value="WH-like_DNA-bd_sf"/>
</dbReference>
<feature type="domain" description="PBP" evidence="2">
    <location>
        <begin position="147"/>
        <end position="325"/>
    </location>
</feature>
<dbReference type="Proteomes" id="UP001329151">
    <property type="component" value="Chromosome"/>
</dbReference>
<evidence type="ECO:0000313" key="3">
    <source>
        <dbReference type="EMBL" id="BET25416.1"/>
    </source>
</evidence>
<dbReference type="SUPFAM" id="SSF53850">
    <property type="entry name" value="Periplasmic binding protein-like II"/>
    <property type="match status" value="1"/>
</dbReference>
<dbReference type="AlphaFoldDB" id="A0AA86JEE3"/>
<dbReference type="Pfam" id="PF00126">
    <property type="entry name" value="HTH_1"/>
    <property type="match status" value="1"/>
</dbReference>
<evidence type="ECO:0008006" key="5">
    <source>
        <dbReference type="Google" id="ProtNLM"/>
    </source>
</evidence>
<dbReference type="InterPro" id="IPR036390">
    <property type="entry name" value="WH_DNA-bd_sf"/>
</dbReference>
<dbReference type="PANTHER" id="PTHR38431">
    <property type="entry name" value="BLL2305 PROTEIN"/>
    <property type="match status" value="1"/>
</dbReference>
<dbReference type="InterPro" id="IPR024370">
    <property type="entry name" value="PBP_domain"/>
</dbReference>
<protein>
    <recommendedName>
        <fullName evidence="5">LysR family transcriptional regulator</fullName>
    </recommendedName>
</protein>
<evidence type="ECO:0000259" key="1">
    <source>
        <dbReference type="Pfam" id="PF00126"/>
    </source>
</evidence>
<organism evidence="3 4">
    <name type="scientific">Limnobacter thiooxidans</name>
    <dbReference type="NCBI Taxonomy" id="131080"/>
    <lineage>
        <taxon>Bacteria</taxon>
        <taxon>Pseudomonadati</taxon>
        <taxon>Pseudomonadota</taxon>
        <taxon>Betaproteobacteria</taxon>
        <taxon>Burkholderiales</taxon>
        <taxon>Burkholderiaceae</taxon>
        <taxon>Limnobacter</taxon>
    </lineage>
</organism>
<dbReference type="SUPFAM" id="SSF46785">
    <property type="entry name" value="Winged helix' DNA-binding domain"/>
    <property type="match status" value="1"/>
</dbReference>
<dbReference type="InterPro" id="IPR000847">
    <property type="entry name" value="LysR_HTH_N"/>
</dbReference>
<feature type="domain" description="HTH lysR-type" evidence="1">
    <location>
        <begin position="29"/>
        <end position="87"/>
    </location>
</feature>
<accession>A0AA86JEE3</accession>
<reference evidence="3 4" key="1">
    <citation type="submission" date="2023-10" db="EMBL/GenBank/DDBJ databases">
        <title>Complete Genome Sequence of Limnobacter thiooxidans CS-K2T, Isolated from freshwater lake sediments in Bavaria, Germany.</title>
        <authorList>
            <person name="Naruki M."/>
            <person name="Watanabe A."/>
            <person name="Warashina T."/>
            <person name="Morita T."/>
            <person name="Arakawa K."/>
        </authorList>
    </citation>
    <scope>NUCLEOTIDE SEQUENCE [LARGE SCALE GENOMIC DNA]</scope>
    <source>
        <strain evidence="3 4">CS-K2</strain>
    </source>
</reference>
<dbReference type="GO" id="GO:0003700">
    <property type="term" value="F:DNA-binding transcription factor activity"/>
    <property type="evidence" value="ECO:0007669"/>
    <property type="project" value="InterPro"/>
</dbReference>
<dbReference type="KEGG" id="lto:RGQ30_09170"/>
<dbReference type="EMBL" id="AP028947">
    <property type="protein sequence ID" value="BET25416.1"/>
    <property type="molecule type" value="Genomic_DNA"/>
</dbReference>
<dbReference type="PANTHER" id="PTHR38431:SF1">
    <property type="entry name" value="BLL2305 PROTEIN"/>
    <property type="match status" value="1"/>
</dbReference>
<keyword evidence="4" id="KW-1185">Reference proteome</keyword>
<dbReference type="Gene3D" id="1.10.10.10">
    <property type="entry name" value="Winged helix-like DNA-binding domain superfamily/Winged helix DNA-binding domain"/>
    <property type="match status" value="1"/>
</dbReference>
<sequence length="364" mass="40802">MCLYSQMLNLKLSARWKREDGQFIELDQRLMQTLKTIDSEGSISLACKALGVSYRTLWAQIQQYNQILGEDLVATHGRAGACLTRFGHKLIWMVEQGNVRVAPDLGTVGEQLNAEWLDIDQNKPWISLALSDDLVLQNLFQNTALYKKLQLSLRWSGSIAALSALHRGEVRVAGCHLPIGLEEHSHVHQIMRRWLRGANLSVVELFEREIGWISRPAATPPTLEDVSMRRALLVNRNSASSTHHQLNALITKACLNPENLPGYYHEENSHLAVACTIAAGHGDLGLGIRAAADHYDLHFRTVSKERYFLVLHNSDLQYPAMDILLPWLKSEEVQSQVGSAAGYSAVNLGRTQLLETFLHEIQST</sequence>
<dbReference type="Pfam" id="PF12727">
    <property type="entry name" value="PBP_like"/>
    <property type="match status" value="1"/>
</dbReference>
<evidence type="ECO:0000313" key="4">
    <source>
        <dbReference type="Proteomes" id="UP001329151"/>
    </source>
</evidence>
<name>A0AA86JEE3_9BURK</name>